<dbReference type="EMBL" id="AY394490">
    <property type="protein sequence ID" value="AAR28887.1"/>
    <property type="molecule type" value="Genomic_DNA"/>
</dbReference>
<dbReference type="Proteomes" id="UP000201737">
    <property type="component" value="Segment"/>
</dbReference>
<keyword evidence="3" id="KW-1185">Reference proteome</keyword>
<dbReference type="RefSeq" id="YP_758420.1">
    <property type="nucleotide sequence ID" value="NC_008348.1"/>
</dbReference>
<dbReference type="InterPro" id="IPR008534">
    <property type="entry name" value="DUF816"/>
</dbReference>
<evidence type="ECO:0000256" key="1">
    <source>
        <dbReference type="SAM" id="MobiDB-lite"/>
    </source>
</evidence>
<evidence type="ECO:0000313" key="2">
    <source>
        <dbReference type="EMBL" id="AAR28887.1"/>
    </source>
</evidence>
<organism evidence="2 3">
    <name type="scientific">Leucania separata nucleopolyhedrovirus</name>
    <name type="common">LsNPV</name>
    <dbReference type="NCBI Taxonomy" id="1307956"/>
    <lineage>
        <taxon>Viruses</taxon>
        <taxon>Viruses incertae sedis</taxon>
        <taxon>Naldaviricetes</taxon>
        <taxon>Lefavirales</taxon>
        <taxon>Baculoviridae</taxon>
        <taxon>Alphabaculovirus</taxon>
        <taxon>Alphabaculovirus leseparatae</taxon>
    </lineage>
</organism>
<organismHost>
    <name type="scientific">Lepidoptera</name>
    <name type="common">moths &amp; butterflies</name>
    <dbReference type="NCBI Taxonomy" id="7088"/>
</organismHost>
<sequence length="290" mass="32482">METIDVDDFAKHLIAHKCSTLIEKEKMVPDSILAVVRSARDEYFKNPSPHNYGVIKRLFSQTKYVDDSIDQKNFERRLAMIAFRFVLNKSKDIFPTNKSIIDMALKRLQTIDPDIKSSPKALLNHYNDSLNKLDDPVFNDEHHLITFGKEVATKIFIDSIDVYSHTKTGSVEMTLKSDPAVAGANAPSNGLLTHAIKYNRKLRLTCSSAPKPRHSDDGKKLSTPAGVVFNKNNNNNSSSSSNRVGRMRSSPKINIASVRVAMITPPPPPSQLRSMSSSDRKQFVKPLFVI</sequence>
<dbReference type="GeneID" id="5176258"/>
<reference evidence="2 3" key="2">
    <citation type="journal article" date="2007" name="Virus Res.">
        <title>P13 of Leucania separata multiple nuclear polyhedrosis virus affected the polyhedra and budded virions yields of AcMNPV.</title>
        <authorList>
            <person name="Du E.Q."/>
            <person name="Yan F."/>
            <person name="Jin W.X."/>
            <person name="Lu N."/>
            <person name="Xiao H.Z."/>
            <person name="Lu S.Y."/>
            <person name="Qi Y.P."/>
        </authorList>
    </citation>
    <scope>NUCLEOTIDE SEQUENCE [LARGE SCALE GENOMIC DNA]</scope>
    <source>
        <strain evidence="2 3">AH1</strain>
    </source>
</reference>
<dbReference type="KEGG" id="vg:5176258"/>
<name>Q0IKZ6_NPVLS</name>
<dbReference type="Pfam" id="PF05674">
    <property type="entry name" value="DUF816"/>
    <property type="match status" value="1"/>
</dbReference>
<feature type="region of interest" description="Disordered" evidence="1">
    <location>
        <begin position="207"/>
        <end position="249"/>
    </location>
</feature>
<accession>Q0IKZ6</accession>
<feature type="compositionally biased region" description="Low complexity" evidence="1">
    <location>
        <begin position="232"/>
        <end position="242"/>
    </location>
</feature>
<proteinExistence type="predicted"/>
<dbReference type="OrthoDB" id="8415at10239"/>
<evidence type="ECO:0000313" key="3">
    <source>
        <dbReference type="Proteomes" id="UP000201737"/>
    </source>
</evidence>
<protein>
    <submittedName>
        <fullName evidence="2">ORF123</fullName>
    </submittedName>
</protein>
<reference evidence="2 3" key="1">
    <citation type="journal article" date="2007" name="Virus Genes">
        <title>Genome sequence of Leucania seperata nucleopolyhedrovirus.</title>
        <authorList>
            <person name="Xiao H."/>
            <person name="Qi Y."/>
        </authorList>
    </citation>
    <scope>NUCLEOTIDE SEQUENCE [LARGE SCALE GENOMIC DNA]</scope>
    <source>
        <strain evidence="2 3">AH1</strain>
    </source>
</reference>